<name>A0ABS5WI66_9FLAO</name>
<proteinExistence type="predicted"/>
<reference evidence="3" key="2">
    <citation type="submission" date="2023-07" db="EMBL/GenBank/DDBJ databases">
        <title>Zobellia barbeyronii sp. nov., a new marine flavobacterium, isolated from green and red algae.</title>
        <authorList>
            <person name="Nedashkovskaya O.I."/>
            <person name="Otstavnykh N."/>
            <person name="Zhukova N."/>
            <person name="Guzev K."/>
            <person name="Chausova V."/>
            <person name="Tekutyeva L."/>
            <person name="Mikhailov V."/>
            <person name="Isaeva M."/>
        </authorList>
    </citation>
    <scope>NUCLEOTIDE SEQUENCE [LARGE SCALE GENOMIC DNA]</scope>
    <source>
        <strain evidence="3">KMM 6746</strain>
    </source>
</reference>
<dbReference type="RefSeq" id="WP_214613072.1">
    <property type="nucleotide sequence ID" value="NZ_JACATN010000006.1"/>
</dbReference>
<evidence type="ECO:0000313" key="2">
    <source>
        <dbReference type="EMBL" id="MBT2163096.1"/>
    </source>
</evidence>
<protein>
    <recommendedName>
        <fullName evidence="4">Alpha/beta hydrolase</fullName>
    </recommendedName>
</protein>
<keyword evidence="1" id="KW-0732">Signal</keyword>
<reference evidence="2 3" key="1">
    <citation type="submission" date="2020-06" db="EMBL/GenBank/DDBJ databases">
        <authorList>
            <person name="Isaeva M.P."/>
            <person name="Chernysheva N.Y."/>
        </authorList>
    </citation>
    <scope>NUCLEOTIDE SEQUENCE [LARGE SCALE GENOMIC DNA]</scope>
    <source>
        <strain evidence="2 3">KMM 6746</strain>
    </source>
</reference>
<evidence type="ECO:0000256" key="1">
    <source>
        <dbReference type="SAM" id="SignalP"/>
    </source>
</evidence>
<comment type="caution">
    <text evidence="2">The sequence shown here is derived from an EMBL/GenBank/DDBJ whole genome shotgun (WGS) entry which is preliminary data.</text>
</comment>
<sequence length="313" mass="34683">MKHICVFLFLALLLGCSSSEPETDIDNQEQVSVGEFIDDWTYNVNPTSTSNFDIAAFRLWVPENTSNLKAILVLASSSNSNALGLADSEEWQEYAVANNLAIISVHLKSSSTSGYYAEASGGSGKALLTALEKITEQNNISTIADLPFLLRGYSAGGVFSYFFSAYKPERVIAFANIRGGGLSVTSDSNKLIPGMMLIGELDTPSRNETMKNMVQLNRNNYGLWSYVVEPKNDHFGSLKNSDELIKLFFKSVLAQRVSELNNELLTLSENSGWLGDNVSKNLFSYNDYPGYKNLASWLITEDFANSWKDYQLE</sequence>
<dbReference type="SUPFAM" id="SSF53474">
    <property type="entry name" value="alpha/beta-Hydrolases"/>
    <property type="match status" value="1"/>
</dbReference>
<dbReference type="InterPro" id="IPR029058">
    <property type="entry name" value="AB_hydrolase_fold"/>
</dbReference>
<keyword evidence="3" id="KW-1185">Reference proteome</keyword>
<feature type="signal peptide" evidence="1">
    <location>
        <begin position="1"/>
        <end position="21"/>
    </location>
</feature>
<dbReference type="PROSITE" id="PS51257">
    <property type="entry name" value="PROKAR_LIPOPROTEIN"/>
    <property type="match status" value="1"/>
</dbReference>
<accession>A0ABS5WI66</accession>
<dbReference type="Proteomes" id="UP000740413">
    <property type="component" value="Unassembled WGS sequence"/>
</dbReference>
<organism evidence="2 3">
    <name type="scientific">Zobellia barbeyronii</name>
    <dbReference type="NCBI Taxonomy" id="2748009"/>
    <lineage>
        <taxon>Bacteria</taxon>
        <taxon>Pseudomonadati</taxon>
        <taxon>Bacteroidota</taxon>
        <taxon>Flavobacteriia</taxon>
        <taxon>Flavobacteriales</taxon>
        <taxon>Flavobacteriaceae</taxon>
        <taxon>Zobellia</taxon>
    </lineage>
</organism>
<dbReference type="EMBL" id="JACATN010000006">
    <property type="protein sequence ID" value="MBT2163096.1"/>
    <property type="molecule type" value="Genomic_DNA"/>
</dbReference>
<feature type="chain" id="PRO_5046386314" description="Alpha/beta hydrolase" evidence="1">
    <location>
        <begin position="22"/>
        <end position="313"/>
    </location>
</feature>
<evidence type="ECO:0000313" key="3">
    <source>
        <dbReference type="Proteomes" id="UP000740413"/>
    </source>
</evidence>
<gene>
    <name evidence="2" type="ORF">HW347_17635</name>
</gene>
<dbReference type="Gene3D" id="3.40.50.1820">
    <property type="entry name" value="alpha/beta hydrolase"/>
    <property type="match status" value="1"/>
</dbReference>
<evidence type="ECO:0008006" key="4">
    <source>
        <dbReference type="Google" id="ProtNLM"/>
    </source>
</evidence>